<feature type="region of interest" description="Disordered" evidence="3">
    <location>
        <begin position="1117"/>
        <end position="1137"/>
    </location>
</feature>
<dbReference type="EMBL" id="VXIV02001602">
    <property type="protein sequence ID" value="KAF6031461.1"/>
    <property type="molecule type" value="Genomic_DNA"/>
</dbReference>
<evidence type="ECO:0000313" key="6">
    <source>
        <dbReference type="EMBL" id="KAF6031461.1"/>
    </source>
</evidence>
<reference evidence="6" key="1">
    <citation type="submission" date="2020-06" db="EMBL/GenBank/DDBJ databases">
        <title>Draft genome of Bugula neritina, a colonial animal packing powerful symbionts and potential medicines.</title>
        <authorList>
            <person name="Rayko M."/>
        </authorList>
    </citation>
    <scope>NUCLEOTIDE SEQUENCE [LARGE SCALE GENOMIC DNA]</scope>
    <source>
        <strain evidence="6">Kwan_BN1</strain>
    </source>
</reference>
<feature type="compositionally biased region" description="Polar residues" evidence="3">
    <location>
        <begin position="1445"/>
        <end position="1455"/>
    </location>
</feature>
<evidence type="ECO:0000259" key="5">
    <source>
        <dbReference type="Pfam" id="PF16687"/>
    </source>
</evidence>
<feature type="compositionally biased region" description="Low complexity" evidence="3">
    <location>
        <begin position="1574"/>
        <end position="1596"/>
    </location>
</feature>
<feature type="domain" description="ELYS-like" evidence="4">
    <location>
        <begin position="737"/>
        <end position="957"/>
    </location>
</feature>
<feature type="region of interest" description="Disordered" evidence="3">
    <location>
        <begin position="1345"/>
        <end position="1369"/>
    </location>
</feature>
<dbReference type="PANTHER" id="PTHR21583:SF8">
    <property type="entry name" value="PROTEIN ELYS"/>
    <property type="match status" value="1"/>
</dbReference>
<evidence type="ECO:0000313" key="7">
    <source>
        <dbReference type="Proteomes" id="UP000593567"/>
    </source>
</evidence>
<feature type="domain" description="ELYS beta-propeller" evidence="5">
    <location>
        <begin position="72"/>
        <end position="504"/>
    </location>
</feature>
<dbReference type="GO" id="GO:0005634">
    <property type="term" value="C:nucleus"/>
    <property type="evidence" value="ECO:0007669"/>
    <property type="project" value="UniProtKB-SubCell"/>
</dbReference>
<protein>
    <recommendedName>
        <fullName evidence="8">ELYS</fullName>
    </recommendedName>
</protein>
<feature type="compositionally biased region" description="Polar residues" evidence="3">
    <location>
        <begin position="1707"/>
        <end position="1722"/>
    </location>
</feature>
<feature type="region of interest" description="Disordered" evidence="3">
    <location>
        <begin position="1378"/>
        <end position="1397"/>
    </location>
</feature>
<dbReference type="Pfam" id="PF13934">
    <property type="entry name" value="ELYS"/>
    <property type="match status" value="1"/>
</dbReference>
<feature type="region of interest" description="Disordered" evidence="3">
    <location>
        <begin position="1440"/>
        <end position="1598"/>
    </location>
</feature>
<feature type="compositionally biased region" description="Polar residues" evidence="3">
    <location>
        <begin position="1378"/>
        <end position="1390"/>
    </location>
</feature>
<proteinExistence type="predicted"/>
<evidence type="ECO:0000256" key="1">
    <source>
        <dbReference type="ARBA" id="ARBA00004123"/>
    </source>
</evidence>
<evidence type="ECO:0008006" key="8">
    <source>
        <dbReference type="Google" id="ProtNLM"/>
    </source>
</evidence>
<feature type="compositionally biased region" description="Polar residues" evidence="3">
    <location>
        <begin position="1351"/>
        <end position="1369"/>
    </location>
</feature>
<feature type="compositionally biased region" description="Polar residues" evidence="3">
    <location>
        <begin position="1501"/>
        <end position="1525"/>
    </location>
</feature>
<keyword evidence="7" id="KW-1185">Reference proteome</keyword>
<gene>
    <name evidence="6" type="ORF">EB796_010234</name>
</gene>
<feature type="region of interest" description="Disordered" evidence="3">
    <location>
        <begin position="1692"/>
        <end position="1725"/>
    </location>
</feature>
<dbReference type="SUPFAM" id="SSF50978">
    <property type="entry name" value="WD40 repeat-like"/>
    <property type="match status" value="1"/>
</dbReference>
<keyword evidence="2" id="KW-0539">Nucleus</keyword>
<dbReference type="Pfam" id="PF16687">
    <property type="entry name" value="ELYS-bb"/>
    <property type="match status" value="1"/>
</dbReference>
<organism evidence="6 7">
    <name type="scientific">Bugula neritina</name>
    <name type="common">Brown bryozoan</name>
    <name type="synonym">Sertularia neritina</name>
    <dbReference type="NCBI Taxonomy" id="10212"/>
    <lineage>
        <taxon>Eukaryota</taxon>
        <taxon>Metazoa</taxon>
        <taxon>Spiralia</taxon>
        <taxon>Lophotrochozoa</taxon>
        <taxon>Bryozoa</taxon>
        <taxon>Gymnolaemata</taxon>
        <taxon>Cheilostomatida</taxon>
        <taxon>Flustrina</taxon>
        <taxon>Buguloidea</taxon>
        <taxon>Bugulidae</taxon>
        <taxon>Bugula</taxon>
    </lineage>
</organism>
<evidence type="ECO:0000256" key="3">
    <source>
        <dbReference type="SAM" id="MobiDB-lite"/>
    </source>
</evidence>
<sequence>MNEQGAGGVSKHVLFNPALTLDTPDAHGLFSPVNETIITNYAYDGPLLRVFADDGSSISQVNFANLLDSGGGTGDAPPSVLCVVPFNKVNVLVGLEDTVGQGHLFLLNVVICKVLRSIALPHGVTSMETIFNNSDCSDVPYLSKELQAFSGIVACGTKGGQIYIIDLLLDQEVAVSPPLSLHSLHLSDELPDRQQLLESQHKTTAFSLACADNSQYFSYVSADQKVLQYFHYDDVCISSLKFLPQIGTLCVGYNFGSYQLWRMDPLTLDYSSSVNPDALPATHFSYQEPENDPRSFCYLWVVRCSGIPAASLSDSMQDHVSGSMAKISLYQLAFDSKVYTDSGSSLFKDLMQVGCALEHQLAPDEDVLSSWVVSCDTLTNIKSLKILEDDSQLNFVPDDTFMMVISWRVRYTDDTITSHFALFDINRWYHAQMPRQIRWYDGWCSYFAQYSFDAAIEDKPCLDVYLDTSTISCYKCPSLRNLEKFQYPSSLSFEIRFLLPSSHVTLTYNGLQRQALLDVVNCGPEAVIKPEEAFEVLFSAGLISNRTTSQTVQRKAVLTTLLLHTHLEFITQCTLQFAKSEIKEKKAAEVDVEFIVEWMWERMQNVVHHFDRSCLPLYDWSGMDAGTSLRQTILSSITQAKNIKAVLQQVLLLKRRHQSLRVGSLSISERVTVVETRLLHMGVVWWCVNRGLLPEVGENMKQLSSFSYPASTLKRTYNSHNSQLLMTTADSSSNSGLMIDVIAKDMGQGLLDLLKTEGGSGGYPPPNIKAVVDIFLLDSPLFTKLLYFIYTMMDLISLVDVGLEDSLSGPLNSLLSSLLPQQDFSNLLSLALALWSIDRCQYEDVLAALRHPNSCQYLTQQYADCLLKRLLSHNQAKSALDLLSLISMKLHVDEKIVLSIYLANGMLSLAVDCTRNSTSGLELFRRILFTIGTGKELSNLLCLPLTRKEMACVEEHLGDKGHLDKLVIHLLQMGDLPEAVKLNRKLNSLPLWKGDLKSKERAKTRDQLVSWQLSLLPPIQRKLLEDTNYIYMSRPKATQHKTFRPGKSFFFHTKEAKPLDPVEIARVVMDANVTDYKPFIQCLTPTLKRVNSTAQSSVRLSSVKGKKGKSVTGLFESSFTSRSPTKRSLPHMEEEPINKSAKSTGNLALKSLLNTPLVNRKAAKTPSAVSIPSVVTTPHSILKMKPQTRTSPNALNSPTFLPSTDNLREAGKQSLSRVKFDVEVGVNDSIVSEMSPKAISFNDEPDDPSSASIISESPLAKRMLDTSDEEVQFSFSPPLLPVTTAGRTLAFDLSASLDDSAAASNQSFVSADNEFSPMSGITSTSPPAGLRTEKLKAMETSEVFQKLPPRQTRSVTKQAQPQKDSPLSTATFLTEVDSSLASEPATSKDTGTPPAGKALSLYRKSLAMEMTMQQPAVSDSTEQETADRTRAMDFTVVETRKTTSEKLSSLNSTFTLEEPSDQSRRSTVLLMDEGPPPNVTIHHHSPKSSPVSSLKSATTSPTQSPLSRSGASLNVSAHSPNRSTYSPSGSAHSPSRPAHSPNRSTHSPSGSAHSPSRPAHSPNRSTHSPIRFTHSPSGSAHSPSRSAHSPSGSAHSLQAADESLRSLAALDQEACKSGLELREVREAAINKEHEFMFSPLVSVAPSDSVTADVSGEKEFIFTEPVGFRRSPRLPVATKLVVVEKDLTESAVQQEAANQQQEVVDEPANQQQELVEPTNQQQGPDVINREQIDRSQQSSEKTLMAAVEPAVSLESLFFVYLELHLIKFHSEIQNGEVFHFSPIVAVAAADTRVERSTVVTSYTFTPPVAVTTAARKSLRTKKLARPINIALPSAKEKVEAASSIAVTQKSDAVLNL</sequence>
<feature type="compositionally biased region" description="Low complexity" evidence="3">
    <location>
        <begin position="1526"/>
        <end position="1565"/>
    </location>
</feature>
<name>A0A7J7K0J6_BUGNE</name>
<accession>A0A7J7K0J6</accession>
<dbReference type="InterPro" id="IPR025151">
    <property type="entry name" value="ELYS_dom"/>
</dbReference>
<feature type="compositionally biased region" description="Low complexity" evidence="3">
    <location>
        <begin position="1692"/>
        <end position="1701"/>
    </location>
</feature>
<dbReference type="PANTHER" id="PTHR21583">
    <property type="entry name" value="ELYS PROTEIN"/>
    <property type="match status" value="1"/>
</dbReference>
<comment type="subcellular location">
    <subcellularLocation>
        <location evidence="1">Nucleus</location>
    </subcellularLocation>
</comment>
<feature type="compositionally biased region" description="Low complexity" evidence="3">
    <location>
        <begin position="1487"/>
        <end position="1500"/>
    </location>
</feature>
<evidence type="ECO:0000256" key="2">
    <source>
        <dbReference type="ARBA" id="ARBA00023242"/>
    </source>
</evidence>
<comment type="caution">
    <text evidence="6">The sequence shown here is derived from an EMBL/GenBank/DDBJ whole genome shotgun (WGS) entry which is preliminary data.</text>
</comment>
<dbReference type="Proteomes" id="UP000593567">
    <property type="component" value="Unassembled WGS sequence"/>
</dbReference>
<dbReference type="InterPro" id="IPR032040">
    <property type="entry name" value="ELYS-bb"/>
</dbReference>
<dbReference type="InterPro" id="IPR052620">
    <property type="entry name" value="ELYS/MEL-28_NucAsmblyFactor"/>
</dbReference>
<evidence type="ECO:0000259" key="4">
    <source>
        <dbReference type="Pfam" id="PF13934"/>
    </source>
</evidence>
<dbReference type="OrthoDB" id="20729at2759"/>
<dbReference type="InterPro" id="IPR036322">
    <property type="entry name" value="WD40_repeat_dom_sf"/>
</dbReference>